<accession>A0ABR5PKA0</accession>
<sequence length="150" mass="16696">MIEFRIGDKVEELKFNFKAKWKADQNFSSKDADGNSAENGAATIWLGLIYQQSDTALVSALQSMTNHTKDELIDAVEANAEEAGGIGKLIDKFAEEIKKSDFFRHAATQFLGQEEKFLAILKKKKDKTEEDKANIDGLSSGIQMMKETLS</sequence>
<dbReference type="RefSeq" id="WP_056971760.1">
    <property type="nucleotide sequence ID" value="NZ_AZFI01000044.1"/>
</dbReference>
<comment type="caution">
    <text evidence="1">The sequence shown here is derived from an EMBL/GenBank/DDBJ whole genome shotgun (WGS) entry which is preliminary data.</text>
</comment>
<dbReference type="Pfam" id="PF12363">
    <property type="entry name" value="Phage_TAC_12"/>
    <property type="match status" value="1"/>
</dbReference>
<evidence type="ECO:0000313" key="2">
    <source>
        <dbReference type="Proteomes" id="UP000051217"/>
    </source>
</evidence>
<dbReference type="EMBL" id="AZFI01000044">
    <property type="protein sequence ID" value="KRM28720.1"/>
    <property type="molecule type" value="Genomic_DNA"/>
</dbReference>
<evidence type="ECO:0008006" key="3">
    <source>
        <dbReference type="Google" id="ProtNLM"/>
    </source>
</evidence>
<protein>
    <recommendedName>
        <fullName evidence="3">Phage protein</fullName>
    </recommendedName>
</protein>
<proteinExistence type="predicted"/>
<reference evidence="1 2" key="1">
    <citation type="journal article" date="2015" name="Genome Announc.">
        <title>Expanding the biotechnology potential of lactobacilli through comparative genomics of 213 strains and associated genera.</title>
        <authorList>
            <person name="Sun Z."/>
            <person name="Harris H.M."/>
            <person name="McCann A."/>
            <person name="Guo C."/>
            <person name="Argimon S."/>
            <person name="Zhang W."/>
            <person name="Yang X."/>
            <person name="Jeffery I.B."/>
            <person name="Cooney J.C."/>
            <person name="Kagawa T.F."/>
            <person name="Liu W."/>
            <person name="Song Y."/>
            <person name="Salvetti E."/>
            <person name="Wrobel A."/>
            <person name="Rasinkangas P."/>
            <person name="Parkhill J."/>
            <person name="Rea M.C."/>
            <person name="O'Sullivan O."/>
            <person name="Ritari J."/>
            <person name="Douillard F.P."/>
            <person name="Paul Ross R."/>
            <person name="Yang R."/>
            <person name="Briner A.E."/>
            <person name="Felis G.E."/>
            <person name="de Vos W.M."/>
            <person name="Barrangou R."/>
            <person name="Klaenhammer T.R."/>
            <person name="Caufield P.W."/>
            <person name="Cui Y."/>
            <person name="Zhang H."/>
            <person name="O'Toole P.W."/>
        </authorList>
    </citation>
    <scope>NUCLEOTIDE SEQUENCE [LARGE SCALE GENOMIC DNA]</scope>
    <source>
        <strain evidence="1 2">DSM 15836</strain>
    </source>
</reference>
<evidence type="ECO:0000313" key="1">
    <source>
        <dbReference type="EMBL" id="KRM28720.1"/>
    </source>
</evidence>
<keyword evidence="2" id="KW-1185">Reference proteome</keyword>
<dbReference type="Proteomes" id="UP000051217">
    <property type="component" value="Unassembled WGS sequence"/>
</dbReference>
<gene>
    <name evidence="1" type="ORF">FC65_GL001622</name>
</gene>
<organism evidence="1 2">
    <name type="scientific">Ligilactobacillus acidipiscis DSM 15836</name>
    <dbReference type="NCBI Taxonomy" id="1423716"/>
    <lineage>
        <taxon>Bacteria</taxon>
        <taxon>Bacillati</taxon>
        <taxon>Bacillota</taxon>
        <taxon>Bacilli</taxon>
        <taxon>Lactobacillales</taxon>
        <taxon>Lactobacillaceae</taxon>
        <taxon>Ligilactobacillus</taxon>
    </lineage>
</organism>
<name>A0ABR5PKA0_9LACO</name>
<dbReference type="InterPro" id="IPR024410">
    <property type="entry name" value="Phage_TAC_12"/>
</dbReference>